<dbReference type="Pfam" id="PF04616">
    <property type="entry name" value="Glyco_hydro_43"/>
    <property type="match status" value="1"/>
</dbReference>
<dbReference type="GO" id="GO:0005975">
    <property type="term" value="P:carbohydrate metabolic process"/>
    <property type="evidence" value="ECO:0007669"/>
    <property type="project" value="InterPro"/>
</dbReference>
<evidence type="ECO:0000256" key="3">
    <source>
        <dbReference type="ARBA" id="ARBA00023295"/>
    </source>
</evidence>
<dbReference type="InterPro" id="IPR051795">
    <property type="entry name" value="Glycosyl_Hydrlase_43"/>
</dbReference>
<feature type="site" description="Important for catalytic activity, responsible for pKa modulation of the active site Glu and correct orientation of both the proton donor and substrate" evidence="5">
    <location>
        <position position="132"/>
    </location>
</feature>
<dbReference type="GO" id="GO:0004553">
    <property type="term" value="F:hydrolase activity, hydrolyzing O-glycosyl compounds"/>
    <property type="evidence" value="ECO:0007669"/>
    <property type="project" value="InterPro"/>
</dbReference>
<dbReference type="PANTHER" id="PTHR42812">
    <property type="entry name" value="BETA-XYLOSIDASE"/>
    <property type="match status" value="1"/>
</dbReference>
<dbReference type="SUPFAM" id="SSF75005">
    <property type="entry name" value="Arabinanase/levansucrase/invertase"/>
    <property type="match status" value="1"/>
</dbReference>
<feature type="active site" description="Proton acceptor" evidence="4">
    <location>
        <position position="16"/>
    </location>
</feature>
<evidence type="ECO:0000256" key="6">
    <source>
        <dbReference type="RuleBase" id="RU361187"/>
    </source>
</evidence>
<evidence type="ECO:0000256" key="5">
    <source>
        <dbReference type="PIRSR" id="PIRSR606710-2"/>
    </source>
</evidence>
<organism evidence="8 9">
    <name type="scientific">Anthropogastromicrobium aceti</name>
    <dbReference type="NCBI Taxonomy" id="2981768"/>
    <lineage>
        <taxon>Bacteria</taxon>
        <taxon>Bacillati</taxon>
        <taxon>Bacillota</taxon>
        <taxon>Clostridia</taxon>
        <taxon>Lachnospirales</taxon>
        <taxon>Lachnospiraceae</taxon>
        <taxon>Anthropogastromicrobium</taxon>
    </lineage>
</organism>
<dbReference type="RefSeq" id="WP_308731781.1">
    <property type="nucleotide sequence ID" value="NZ_JAJEQN010000019.1"/>
</dbReference>
<dbReference type="AlphaFoldDB" id="A0AAE3JBS1"/>
<name>A0AAE3JBS1_9FIRM</name>
<evidence type="ECO:0000259" key="7">
    <source>
        <dbReference type="Pfam" id="PF17851"/>
    </source>
</evidence>
<gene>
    <name evidence="8" type="ORF">LKD48_08630</name>
</gene>
<dbReference type="Proteomes" id="UP001198200">
    <property type="component" value="Unassembled WGS sequence"/>
</dbReference>
<accession>A0AAE3JBS1</accession>
<evidence type="ECO:0000256" key="2">
    <source>
        <dbReference type="ARBA" id="ARBA00022801"/>
    </source>
</evidence>
<dbReference type="InterPro" id="IPR023296">
    <property type="entry name" value="Glyco_hydro_beta-prop_sf"/>
</dbReference>
<dbReference type="CDD" id="cd08989">
    <property type="entry name" value="GH43_XYL-like"/>
    <property type="match status" value="1"/>
</dbReference>
<dbReference type="SUPFAM" id="SSF49899">
    <property type="entry name" value="Concanavalin A-like lectins/glucanases"/>
    <property type="match status" value="1"/>
</dbReference>
<sequence>MTRTYKNPVQRGFFPDPSVVRVGDDYYMVNSTFQYFPAIAISHSKDMVHWELIGHAITDPDELDLSDIRDSHGIWAPDISYSNGRFIIMATLRLNADGKRDNNVMRRQVVVSSDRPEGPYSKPSWLEVDSIDPSHFVDDDGKHYMVISPGINLVPISDDCTRVTGDLIPVWPGTGERCPEGPHILRHGDYYYAILAEGGTGYGHGINVGRSKNLFGPYEASTYNPLMRQLDPNAPIQRTGHGKLIEDANGDWWVYYLMGRPNRGIEVANGKAPKPGEIRVPGAYTTVGRETGLDPVRWLDDGWFVINEGKGPSNEQTAPDLPEVVYPKWQRDDFDSDTLDVHWQFVRRPAPGNYSLTERPGHMRIWTLDGQLFEIRAKNTLLRREEELSYTAVTKLSFDPTRDGEQAGLTCYYSTVTYARFSLCFEGGRKLQLVINRNHGEELIAEVDQIKNGPIWLKVEVDRLTRRFLYSCDGEDWSEAGVLKDCIYLCDEGVPDDPKRHTGTLVGIYANNGGCGSRIPADFDFFEFQGRDINI</sequence>
<evidence type="ECO:0000256" key="4">
    <source>
        <dbReference type="PIRSR" id="PIRSR606710-1"/>
    </source>
</evidence>
<feature type="active site" description="Proton donor" evidence="4">
    <location>
        <position position="180"/>
    </location>
</feature>
<dbReference type="PANTHER" id="PTHR42812:SF12">
    <property type="entry name" value="BETA-XYLOSIDASE-RELATED"/>
    <property type="match status" value="1"/>
</dbReference>
<dbReference type="Gene3D" id="2.60.120.200">
    <property type="match status" value="1"/>
</dbReference>
<evidence type="ECO:0000313" key="8">
    <source>
        <dbReference type="EMBL" id="MCC2221695.1"/>
    </source>
</evidence>
<comment type="caution">
    <text evidence="8">The sequence shown here is derived from an EMBL/GenBank/DDBJ whole genome shotgun (WGS) entry which is preliminary data.</text>
</comment>
<dbReference type="InterPro" id="IPR041542">
    <property type="entry name" value="GH43_C2"/>
</dbReference>
<dbReference type="EMBL" id="JAJEQN010000019">
    <property type="protein sequence ID" value="MCC2221695.1"/>
    <property type="molecule type" value="Genomic_DNA"/>
</dbReference>
<dbReference type="Pfam" id="PF17851">
    <property type="entry name" value="GH43_C2"/>
    <property type="match status" value="1"/>
</dbReference>
<dbReference type="InterPro" id="IPR006710">
    <property type="entry name" value="Glyco_hydro_43"/>
</dbReference>
<dbReference type="Gene3D" id="2.115.10.20">
    <property type="entry name" value="Glycosyl hydrolase domain, family 43"/>
    <property type="match status" value="1"/>
</dbReference>
<keyword evidence="2 6" id="KW-0378">Hydrolase</keyword>
<evidence type="ECO:0000256" key="1">
    <source>
        <dbReference type="ARBA" id="ARBA00009865"/>
    </source>
</evidence>
<dbReference type="InterPro" id="IPR013320">
    <property type="entry name" value="ConA-like_dom_sf"/>
</dbReference>
<keyword evidence="3 6" id="KW-0326">Glycosidase</keyword>
<evidence type="ECO:0000313" key="9">
    <source>
        <dbReference type="Proteomes" id="UP001198200"/>
    </source>
</evidence>
<comment type="similarity">
    <text evidence="1 6">Belongs to the glycosyl hydrolase 43 family.</text>
</comment>
<proteinExistence type="inferred from homology"/>
<reference evidence="8 9" key="1">
    <citation type="submission" date="2021-10" db="EMBL/GenBank/DDBJ databases">
        <title>Anaerobic single-cell dispensing facilitates the cultivation of human gut bacteria.</title>
        <authorList>
            <person name="Afrizal A."/>
        </authorList>
    </citation>
    <scope>NUCLEOTIDE SEQUENCE [LARGE SCALE GENOMIC DNA]</scope>
    <source>
        <strain evidence="8 9">CLA-AA-H224</strain>
    </source>
</reference>
<keyword evidence="9" id="KW-1185">Reference proteome</keyword>
<protein>
    <submittedName>
        <fullName evidence="8">Glycoside hydrolase family 43 protein</fullName>
    </submittedName>
</protein>
<feature type="domain" description="Beta-xylosidase C-terminal Concanavalin A-like" evidence="7">
    <location>
        <begin position="331"/>
        <end position="529"/>
    </location>
</feature>